<evidence type="ECO:0000256" key="5">
    <source>
        <dbReference type="ARBA" id="ARBA00023065"/>
    </source>
</evidence>
<dbReference type="EMBL" id="CAJOBP010096675">
    <property type="protein sequence ID" value="CAF4964280.1"/>
    <property type="molecule type" value="Genomic_DNA"/>
</dbReference>
<keyword evidence="3" id="KW-0812">Transmembrane</keyword>
<dbReference type="InterPro" id="IPR036734">
    <property type="entry name" value="Neur_chan_lig-bd_sf"/>
</dbReference>
<evidence type="ECO:0000256" key="3">
    <source>
        <dbReference type="ARBA" id="ARBA00022692"/>
    </source>
</evidence>
<evidence type="ECO:0000313" key="13">
    <source>
        <dbReference type="EMBL" id="CAF4964280.1"/>
    </source>
</evidence>
<dbReference type="PRINTS" id="PR00254">
    <property type="entry name" value="NICOTINICR"/>
</dbReference>
<reference evidence="13" key="1">
    <citation type="submission" date="2021-02" db="EMBL/GenBank/DDBJ databases">
        <authorList>
            <person name="Nowell W R."/>
        </authorList>
    </citation>
    <scope>NUCLEOTIDE SEQUENCE</scope>
</reference>
<keyword evidence="1" id="KW-0813">Transport</keyword>
<gene>
    <name evidence="12" type="ORF">UJA718_LOCUS45815</name>
    <name evidence="13" type="ORF">UJA718_LOCUS48413</name>
</gene>
<dbReference type="Pfam" id="PF02931">
    <property type="entry name" value="Neur_chan_LBD"/>
    <property type="match status" value="1"/>
</dbReference>
<dbReference type="InterPro" id="IPR006201">
    <property type="entry name" value="Neur_channel"/>
</dbReference>
<keyword evidence="5" id="KW-0406">Ion transport</keyword>
<keyword evidence="4" id="KW-0770">Synapse</keyword>
<comment type="caution">
    <text evidence="13">The sequence shown here is derived from an EMBL/GenBank/DDBJ whole genome shotgun (WGS) entry which is preliminary data.</text>
</comment>
<dbReference type="Proteomes" id="UP000663873">
    <property type="component" value="Unassembled WGS sequence"/>
</dbReference>
<dbReference type="SUPFAM" id="SSF63712">
    <property type="entry name" value="Nicotinic receptor ligand binding domain-like"/>
    <property type="match status" value="1"/>
</dbReference>
<dbReference type="Gene3D" id="2.70.170.10">
    <property type="entry name" value="Neurotransmitter-gated ion-channel ligand-binding domain"/>
    <property type="match status" value="1"/>
</dbReference>
<keyword evidence="14" id="KW-1185">Reference proteome</keyword>
<keyword evidence="8" id="KW-1071">Ligand-gated ion channel</keyword>
<evidence type="ECO:0000313" key="12">
    <source>
        <dbReference type="EMBL" id="CAF4907483.1"/>
    </source>
</evidence>
<evidence type="ECO:0000256" key="7">
    <source>
        <dbReference type="ARBA" id="ARBA00023170"/>
    </source>
</evidence>
<keyword evidence="2" id="KW-1003">Cell membrane</keyword>
<organism evidence="13 14">
    <name type="scientific">Rotaria socialis</name>
    <dbReference type="NCBI Taxonomy" id="392032"/>
    <lineage>
        <taxon>Eukaryota</taxon>
        <taxon>Metazoa</taxon>
        <taxon>Spiralia</taxon>
        <taxon>Gnathifera</taxon>
        <taxon>Rotifera</taxon>
        <taxon>Eurotatoria</taxon>
        <taxon>Bdelloidea</taxon>
        <taxon>Philodinida</taxon>
        <taxon>Philodinidae</taxon>
        <taxon>Rotaria</taxon>
    </lineage>
</organism>
<dbReference type="AlphaFoldDB" id="A0A821YP74"/>
<evidence type="ECO:0000256" key="4">
    <source>
        <dbReference type="ARBA" id="ARBA00023018"/>
    </source>
</evidence>
<keyword evidence="6" id="KW-0472">Membrane</keyword>
<protein>
    <recommendedName>
        <fullName evidence="11">Neurotransmitter-gated ion-channel ligand-binding domain-containing protein</fullName>
    </recommendedName>
</protein>
<dbReference type="GO" id="GO:0004888">
    <property type="term" value="F:transmembrane signaling receptor activity"/>
    <property type="evidence" value="ECO:0007669"/>
    <property type="project" value="InterPro"/>
</dbReference>
<evidence type="ECO:0000256" key="10">
    <source>
        <dbReference type="ARBA" id="ARBA00034099"/>
    </source>
</evidence>
<keyword evidence="7" id="KW-0675">Receptor</keyword>
<name>A0A821YP74_9BILA</name>
<evidence type="ECO:0000256" key="1">
    <source>
        <dbReference type="ARBA" id="ARBA00022448"/>
    </source>
</evidence>
<dbReference type="GO" id="GO:0045211">
    <property type="term" value="C:postsynaptic membrane"/>
    <property type="evidence" value="ECO:0007669"/>
    <property type="project" value="InterPro"/>
</dbReference>
<sequence>NVSLGLKLSQLSDIDERNQIMTTNVWLEQEWTDHKLTWIPGQYGGIDVLEIPSSDIWVPDV</sequence>
<evidence type="ECO:0000313" key="14">
    <source>
        <dbReference type="Proteomes" id="UP000663873"/>
    </source>
</evidence>
<dbReference type="EMBL" id="CAJOBP010078770">
    <property type="protein sequence ID" value="CAF4907483.1"/>
    <property type="molecule type" value="Genomic_DNA"/>
</dbReference>
<comment type="subcellular location">
    <subcellularLocation>
        <location evidence="10">Synaptic cell membrane</location>
        <topology evidence="10">Multi-pass membrane protein</topology>
    </subcellularLocation>
</comment>
<feature type="non-terminal residue" evidence="13">
    <location>
        <position position="61"/>
    </location>
</feature>
<dbReference type="InterPro" id="IPR006202">
    <property type="entry name" value="Neur_chan_lig-bd"/>
</dbReference>
<dbReference type="InterPro" id="IPR002394">
    <property type="entry name" value="Nicotinic_acetylcholine_rcpt"/>
</dbReference>
<evidence type="ECO:0000256" key="6">
    <source>
        <dbReference type="ARBA" id="ARBA00023136"/>
    </source>
</evidence>
<accession>A0A821YP74</accession>
<keyword evidence="9" id="KW-0407">Ion channel</keyword>
<evidence type="ECO:0000259" key="11">
    <source>
        <dbReference type="Pfam" id="PF02931"/>
    </source>
</evidence>
<evidence type="ECO:0000256" key="9">
    <source>
        <dbReference type="ARBA" id="ARBA00023303"/>
    </source>
</evidence>
<dbReference type="GO" id="GO:0022848">
    <property type="term" value="F:acetylcholine-gated monoatomic cation-selective channel activity"/>
    <property type="evidence" value="ECO:0007669"/>
    <property type="project" value="InterPro"/>
</dbReference>
<evidence type="ECO:0000256" key="8">
    <source>
        <dbReference type="ARBA" id="ARBA00023286"/>
    </source>
</evidence>
<dbReference type="PANTHER" id="PTHR18945">
    <property type="entry name" value="NEUROTRANSMITTER GATED ION CHANNEL"/>
    <property type="match status" value="1"/>
</dbReference>
<evidence type="ECO:0000256" key="2">
    <source>
        <dbReference type="ARBA" id="ARBA00022475"/>
    </source>
</evidence>
<proteinExistence type="predicted"/>
<feature type="domain" description="Neurotransmitter-gated ion-channel ligand-binding" evidence="11">
    <location>
        <begin position="1"/>
        <end position="61"/>
    </location>
</feature>
<feature type="non-terminal residue" evidence="13">
    <location>
        <position position="1"/>
    </location>
</feature>